<evidence type="ECO:0000256" key="3">
    <source>
        <dbReference type="ARBA" id="ARBA00022679"/>
    </source>
</evidence>
<feature type="region of interest" description="Disordered" evidence="10">
    <location>
        <begin position="1239"/>
        <end position="1260"/>
    </location>
</feature>
<keyword evidence="6 9" id="KW-0067">ATP-binding</keyword>
<dbReference type="PANTHER" id="PTHR43895">
    <property type="entry name" value="CALCIUM/CALMODULIN-DEPENDENT PROTEIN KINASE KINASE-RELATED"/>
    <property type="match status" value="1"/>
</dbReference>
<feature type="compositionally biased region" description="Polar residues" evidence="10">
    <location>
        <begin position="930"/>
        <end position="939"/>
    </location>
</feature>
<evidence type="ECO:0000313" key="13">
    <source>
        <dbReference type="Proteomes" id="UP000799444"/>
    </source>
</evidence>
<evidence type="ECO:0000256" key="4">
    <source>
        <dbReference type="ARBA" id="ARBA00022741"/>
    </source>
</evidence>
<feature type="region of interest" description="Disordered" evidence="10">
    <location>
        <begin position="1"/>
        <end position="71"/>
    </location>
</feature>
<protein>
    <recommendedName>
        <fullName evidence="1">non-specific serine/threonine protein kinase</fullName>
        <ecNumber evidence="1">2.7.11.1</ecNumber>
    </recommendedName>
</protein>
<feature type="region of interest" description="Disordered" evidence="10">
    <location>
        <begin position="921"/>
        <end position="968"/>
    </location>
</feature>
<evidence type="ECO:0000256" key="2">
    <source>
        <dbReference type="ARBA" id="ARBA00022527"/>
    </source>
</evidence>
<feature type="compositionally biased region" description="Basic and acidic residues" evidence="10">
    <location>
        <begin position="1342"/>
        <end position="1355"/>
    </location>
</feature>
<feature type="compositionally biased region" description="Low complexity" evidence="10">
    <location>
        <begin position="1245"/>
        <end position="1260"/>
    </location>
</feature>
<feature type="region of interest" description="Disordered" evidence="10">
    <location>
        <begin position="447"/>
        <end position="548"/>
    </location>
</feature>
<comment type="catalytic activity">
    <reaction evidence="7">
        <text>L-threonyl-[protein] + ATP = O-phospho-L-threonyl-[protein] + ADP + H(+)</text>
        <dbReference type="Rhea" id="RHEA:46608"/>
        <dbReference type="Rhea" id="RHEA-COMP:11060"/>
        <dbReference type="Rhea" id="RHEA-COMP:11605"/>
        <dbReference type="ChEBI" id="CHEBI:15378"/>
        <dbReference type="ChEBI" id="CHEBI:30013"/>
        <dbReference type="ChEBI" id="CHEBI:30616"/>
        <dbReference type="ChEBI" id="CHEBI:61977"/>
        <dbReference type="ChEBI" id="CHEBI:456216"/>
        <dbReference type="EC" id="2.7.11.1"/>
    </reaction>
</comment>
<dbReference type="SUPFAM" id="SSF56112">
    <property type="entry name" value="Protein kinase-like (PK-like)"/>
    <property type="match status" value="1"/>
</dbReference>
<keyword evidence="5 12" id="KW-0418">Kinase</keyword>
<dbReference type="FunFam" id="1.10.510.10:FF:000614">
    <property type="entry name" value="Serine/threonine protein kinase, putative"/>
    <property type="match status" value="1"/>
</dbReference>
<dbReference type="GO" id="GO:0007165">
    <property type="term" value="P:signal transduction"/>
    <property type="evidence" value="ECO:0007669"/>
    <property type="project" value="TreeGrafter"/>
</dbReference>
<feature type="compositionally biased region" description="Basic residues" evidence="10">
    <location>
        <begin position="447"/>
        <end position="456"/>
    </location>
</feature>
<keyword evidence="4 9" id="KW-0547">Nucleotide-binding</keyword>
<evidence type="ECO:0000313" key="12">
    <source>
        <dbReference type="EMBL" id="KAF2736351.1"/>
    </source>
</evidence>
<keyword evidence="13" id="KW-1185">Reference proteome</keyword>
<feature type="compositionally biased region" description="Basic and acidic residues" evidence="10">
    <location>
        <begin position="1371"/>
        <end position="1385"/>
    </location>
</feature>
<gene>
    <name evidence="12" type="ORF">EJ04DRAFT_171228</name>
</gene>
<evidence type="ECO:0000256" key="9">
    <source>
        <dbReference type="PROSITE-ProRule" id="PRU10141"/>
    </source>
</evidence>
<name>A0A9P4V4F9_9PLEO</name>
<evidence type="ECO:0000256" key="10">
    <source>
        <dbReference type="SAM" id="MobiDB-lite"/>
    </source>
</evidence>
<proteinExistence type="predicted"/>
<dbReference type="EC" id="2.7.11.1" evidence="1"/>
<dbReference type="InterPro" id="IPR000719">
    <property type="entry name" value="Prot_kinase_dom"/>
</dbReference>
<feature type="region of interest" description="Disordered" evidence="10">
    <location>
        <begin position="871"/>
        <end position="909"/>
    </location>
</feature>
<feature type="compositionally biased region" description="Acidic residues" evidence="10">
    <location>
        <begin position="1305"/>
        <end position="1318"/>
    </location>
</feature>
<comment type="catalytic activity">
    <reaction evidence="8">
        <text>L-seryl-[protein] + ATP = O-phospho-L-seryl-[protein] + ADP + H(+)</text>
        <dbReference type="Rhea" id="RHEA:17989"/>
        <dbReference type="Rhea" id="RHEA-COMP:9863"/>
        <dbReference type="Rhea" id="RHEA-COMP:11604"/>
        <dbReference type="ChEBI" id="CHEBI:15378"/>
        <dbReference type="ChEBI" id="CHEBI:29999"/>
        <dbReference type="ChEBI" id="CHEBI:30616"/>
        <dbReference type="ChEBI" id="CHEBI:83421"/>
        <dbReference type="ChEBI" id="CHEBI:456216"/>
        <dbReference type="EC" id="2.7.11.1"/>
    </reaction>
</comment>
<dbReference type="SMART" id="SM00220">
    <property type="entry name" value="S_TKc"/>
    <property type="match status" value="1"/>
</dbReference>
<feature type="region of interest" description="Disordered" evidence="10">
    <location>
        <begin position="1184"/>
        <end position="1210"/>
    </location>
</feature>
<dbReference type="PANTHER" id="PTHR43895:SF152">
    <property type="entry name" value="SERINE_THREONINE-PROTEIN KINASE TOS3"/>
    <property type="match status" value="1"/>
</dbReference>
<evidence type="ECO:0000256" key="7">
    <source>
        <dbReference type="ARBA" id="ARBA00047899"/>
    </source>
</evidence>
<feature type="region of interest" description="Disordered" evidence="10">
    <location>
        <begin position="1278"/>
        <end position="1385"/>
    </location>
</feature>
<dbReference type="GO" id="GO:0001558">
    <property type="term" value="P:regulation of cell growth"/>
    <property type="evidence" value="ECO:0007669"/>
    <property type="project" value="UniProtKB-ARBA"/>
</dbReference>
<dbReference type="PROSITE" id="PS50011">
    <property type="entry name" value="PROTEIN_KINASE_DOM"/>
    <property type="match status" value="1"/>
</dbReference>
<reference evidence="12" key="1">
    <citation type="journal article" date="2020" name="Stud. Mycol.">
        <title>101 Dothideomycetes genomes: a test case for predicting lifestyles and emergence of pathogens.</title>
        <authorList>
            <person name="Haridas S."/>
            <person name="Albert R."/>
            <person name="Binder M."/>
            <person name="Bloem J."/>
            <person name="Labutti K."/>
            <person name="Salamov A."/>
            <person name="Andreopoulos B."/>
            <person name="Baker S."/>
            <person name="Barry K."/>
            <person name="Bills G."/>
            <person name="Bluhm B."/>
            <person name="Cannon C."/>
            <person name="Castanera R."/>
            <person name="Culley D."/>
            <person name="Daum C."/>
            <person name="Ezra D."/>
            <person name="Gonzalez J."/>
            <person name="Henrissat B."/>
            <person name="Kuo A."/>
            <person name="Liang C."/>
            <person name="Lipzen A."/>
            <person name="Lutzoni F."/>
            <person name="Magnuson J."/>
            <person name="Mondo S."/>
            <person name="Nolan M."/>
            <person name="Ohm R."/>
            <person name="Pangilinan J."/>
            <person name="Park H.-J."/>
            <person name="Ramirez L."/>
            <person name="Alfaro M."/>
            <person name="Sun H."/>
            <person name="Tritt A."/>
            <person name="Yoshinaga Y."/>
            <person name="Zwiers L.-H."/>
            <person name="Turgeon B."/>
            <person name="Goodwin S."/>
            <person name="Spatafora J."/>
            <person name="Crous P."/>
            <person name="Grigoriev I."/>
        </authorList>
    </citation>
    <scope>NUCLEOTIDE SEQUENCE</scope>
    <source>
        <strain evidence="12">CBS 125425</strain>
    </source>
</reference>
<feature type="compositionally biased region" description="Basic and acidic residues" evidence="10">
    <location>
        <begin position="45"/>
        <end position="62"/>
    </location>
</feature>
<dbReference type="GO" id="GO:0042149">
    <property type="term" value="P:cellular response to glucose starvation"/>
    <property type="evidence" value="ECO:0007669"/>
    <property type="project" value="UniProtKB-ARBA"/>
</dbReference>
<feature type="region of interest" description="Disordered" evidence="10">
    <location>
        <begin position="240"/>
        <end position="260"/>
    </location>
</feature>
<comment type="caution">
    <text evidence="12">The sequence shown here is derived from an EMBL/GenBank/DDBJ whole genome shotgun (WGS) entry which is preliminary data.</text>
</comment>
<evidence type="ECO:0000256" key="6">
    <source>
        <dbReference type="ARBA" id="ARBA00022840"/>
    </source>
</evidence>
<feature type="compositionally biased region" description="Basic and acidic residues" evidence="10">
    <location>
        <begin position="491"/>
        <end position="506"/>
    </location>
</feature>
<keyword evidence="3" id="KW-0808">Transferase</keyword>
<feature type="compositionally biased region" description="Low complexity" evidence="10">
    <location>
        <begin position="1120"/>
        <end position="1130"/>
    </location>
</feature>
<sequence length="1385" mass="154026">MSDRARVDLPPEEDASDQGLRRNSPASAVCYLGAAHDCPGGGSRDVGDARSSWRAEDGESTPRSEVPSSLENANAALCQVQNTEDEPGYFSPRPLRLYGAKLPSSTDPSPTSSLNVSTASMHSPKPPLSAPPTEQSHLLHGETPGRPSVQRDHSAASTASAATVRAHTVDPIQSFTPPSRPHRDGPQYPNQSYAALHHQHHPPSYSPHILRTRSSHPSHYTSHSITTAALARDAHRDIMDSGSRTVGNSPATSPGLFSPTTPPLRHVDSDEQGFYSSPYLHHTQRQAPKETHVADVDFDPVSGRKVVNQYEVIDELGRGVHGKVKLGRDLGTGQFVAIKIVDRFSKRRRLGKNTSHEDKIKKEIAILKKARHPNIVSLLEVIDDPKRRKVYIVLEHVELGEVKWRAQGAKEIALIEWRRYEREREGIFDNDSARMEDERILRLAHQRLTRHQRRQRERGETQRQNQANGAAVHEPWSFEHGGDSSEDEAYDEWRNSRTSNTRENRPPSRRQLVGRVDETARAESTMETAYRSTTPTVPFRQEDSTGLEGTMYGAYDTDLYRGRTPSVTESSSSHLTDEVDQVPEHFRYVPVMTISAAREAFRDTVLGLEYLHYQGVIHRDIKPANLLQTKEYRVKISDFGVSYVGRTHSDESNGDQSESDYPDADEAIELAKTVGTPAFYAPELCHTDLDGETPPVTGKIDVWALGITLYCLIYGRVPFHDHNPFALMKIITDTEPYIPMYRLKPLGEQSKSRSDSHGEFYHAMTSSRRAELDLDYEQLDTNLRDLLQKLLIKDPRQRISIPEIKRHAWLLQGIDNSTSWAEDTDPGRLSEGGKITISEDDVKKAVVPFTLITHLTKGWRKTVDTVTALTRGNSRRRAQSSATSLDQPQTISAHSSSSTISQDSRRPSVAQLNQTIFETFGRAREPEHPLSQSQTASPETTERPNFFDRTASPAHSVEGNEHPAPLSRSIRPQLSERAQSTMSSAASIRTIRQSDILHAGQPLSPVLPPALPGTPAALDTPGGSGLGGIFGGMPRKLLNNMRSREHMKPPQDHLRAKSIDRLVGTNDDPHGGPSIALSNAFAAGHVDQPDLRELSPSVGRGPSPHFSNLHSPNVRERASSRQSSTSSASSYNNRMYSHQSSLGAGTAYDVNRTALSPPLRETSEDRFNRAKSEFVRQRVREEIRGRQRPRSLGFQPPIPDLNQKECPPSPDDDIYYQRQKIEDFLNEQHQGYSIDTNHFTSMSQSASNPSIPSVVSANSSVAPDDCFRSNALQRVAPIPSGESINQFDYPSEDPAGYDGDHALESGEDDDSDDDDDDFIVMGKKPKPKEPKRSDSISNAELARADVRREMLADRRRSTRSGSNGTVKKIRPHENSDDEKNKERAS</sequence>
<organism evidence="12 13">
    <name type="scientific">Polyplosphaeria fusca</name>
    <dbReference type="NCBI Taxonomy" id="682080"/>
    <lineage>
        <taxon>Eukaryota</taxon>
        <taxon>Fungi</taxon>
        <taxon>Dikarya</taxon>
        <taxon>Ascomycota</taxon>
        <taxon>Pezizomycotina</taxon>
        <taxon>Dothideomycetes</taxon>
        <taxon>Pleosporomycetidae</taxon>
        <taxon>Pleosporales</taxon>
        <taxon>Tetraplosphaeriaceae</taxon>
        <taxon>Polyplosphaeria</taxon>
    </lineage>
</organism>
<feature type="compositionally biased region" description="Polar residues" evidence="10">
    <location>
        <begin position="242"/>
        <end position="252"/>
    </location>
</feature>
<dbReference type="Proteomes" id="UP000799444">
    <property type="component" value="Unassembled WGS sequence"/>
</dbReference>
<evidence type="ECO:0000256" key="8">
    <source>
        <dbReference type="ARBA" id="ARBA00048679"/>
    </source>
</evidence>
<dbReference type="GO" id="GO:0004674">
    <property type="term" value="F:protein serine/threonine kinase activity"/>
    <property type="evidence" value="ECO:0007669"/>
    <property type="project" value="UniProtKB-KW"/>
</dbReference>
<keyword evidence="2" id="KW-0723">Serine/threonine-protein kinase</keyword>
<dbReference type="Gene3D" id="3.30.200.20">
    <property type="entry name" value="Phosphorylase Kinase, domain 1"/>
    <property type="match status" value="1"/>
</dbReference>
<dbReference type="InterPro" id="IPR017441">
    <property type="entry name" value="Protein_kinase_ATP_BS"/>
</dbReference>
<dbReference type="Gene3D" id="1.10.510.10">
    <property type="entry name" value="Transferase(Phosphotransferase) domain 1"/>
    <property type="match status" value="1"/>
</dbReference>
<evidence type="ECO:0000256" key="5">
    <source>
        <dbReference type="ARBA" id="ARBA00022777"/>
    </source>
</evidence>
<feature type="binding site" evidence="9">
    <location>
        <position position="339"/>
    </location>
    <ligand>
        <name>ATP</name>
        <dbReference type="ChEBI" id="CHEBI:30616"/>
    </ligand>
</feature>
<dbReference type="CDD" id="cd14008">
    <property type="entry name" value="STKc_LKB1_CaMKK"/>
    <property type="match status" value="1"/>
</dbReference>
<dbReference type="OrthoDB" id="68483at2759"/>
<feature type="region of interest" description="Disordered" evidence="10">
    <location>
        <begin position="1090"/>
        <end position="1133"/>
    </location>
</feature>
<feature type="compositionally biased region" description="Polar residues" evidence="10">
    <location>
        <begin position="525"/>
        <end position="536"/>
    </location>
</feature>
<dbReference type="GO" id="GO:0005524">
    <property type="term" value="F:ATP binding"/>
    <property type="evidence" value="ECO:0007669"/>
    <property type="project" value="UniProtKB-UniRule"/>
</dbReference>
<dbReference type="FunFam" id="3.30.200.20:FF:000206">
    <property type="entry name" value="Serine/threonine-protein kinase Ssp1"/>
    <property type="match status" value="1"/>
</dbReference>
<evidence type="ECO:0000256" key="1">
    <source>
        <dbReference type="ARBA" id="ARBA00012513"/>
    </source>
</evidence>
<feature type="region of interest" description="Disordered" evidence="10">
    <location>
        <begin position="100"/>
        <end position="191"/>
    </location>
</feature>
<feature type="compositionally biased region" description="Low complexity" evidence="10">
    <location>
        <begin position="888"/>
        <end position="902"/>
    </location>
</feature>
<evidence type="ECO:0000259" key="11">
    <source>
        <dbReference type="PROSITE" id="PS50011"/>
    </source>
</evidence>
<feature type="compositionally biased region" description="Low complexity" evidence="10">
    <location>
        <begin position="103"/>
        <end position="113"/>
    </location>
</feature>
<dbReference type="EMBL" id="ML996126">
    <property type="protein sequence ID" value="KAF2736351.1"/>
    <property type="molecule type" value="Genomic_DNA"/>
</dbReference>
<accession>A0A9P4V4F9</accession>
<dbReference type="PROSITE" id="PS00107">
    <property type="entry name" value="PROTEIN_KINASE_ATP"/>
    <property type="match status" value="1"/>
</dbReference>
<dbReference type="InterPro" id="IPR011009">
    <property type="entry name" value="Kinase-like_dom_sf"/>
</dbReference>
<dbReference type="Pfam" id="PF00069">
    <property type="entry name" value="Pkinase"/>
    <property type="match status" value="2"/>
</dbReference>
<feature type="domain" description="Protein kinase" evidence="11">
    <location>
        <begin position="310"/>
        <end position="810"/>
    </location>
</feature>